<evidence type="ECO:0000256" key="3">
    <source>
        <dbReference type="ARBA" id="ARBA00022741"/>
    </source>
</evidence>
<dbReference type="EMBL" id="CP113517">
    <property type="protein sequence ID" value="WAR46728.1"/>
    <property type="molecule type" value="Genomic_DNA"/>
</dbReference>
<dbReference type="SMART" id="SM01086">
    <property type="entry name" value="ClpB_D2-small"/>
    <property type="match status" value="1"/>
</dbReference>
<feature type="compositionally biased region" description="Basic and acidic residues" evidence="8">
    <location>
        <begin position="146"/>
        <end position="162"/>
    </location>
</feature>
<dbReference type="Gene3D" id="1.10.1780.10">
    <property type="entry name" value="Clp, N-terminal domain"/>
    <property type="match status" value="1"/>
</dbReference>
<keyword evidence="11" id="KW-1185">Reference proteome</keyword>
<dbReference type="SMART" id="SM00382">
    <property type="entry name" value="AAA"/>
    <property type="match status" value="2"/>
</dbReference>
<dbReference type="Pfam" id="PF10431">
    <property type="entry name" value="ClpB_D2-small"/>
    <property type="match status" value="1"/>
</dbReference>
<dbReference type="InterPro" id="IPR001270">
    <property type="entry name" value="ClpA/B"/>
</dbReference>
<keyword evidence="4 7" id="KW-0067">ATP-binding</keyword>
<reference evidence="10" key="1">
    <citation type="submission" date="2022-11" db="EMBL/GenBank/DDBJ databases">
        <title>Methylomonas rapida sp. nov., Carotenoid-Producing Obligate Methanotrophs with High Growth Characteristics and Biotechnological Potential.</title>
        <authorList>
            <person name="Tikhonova E.N."/>
            <person name="Suleimanov R.Z."/>
            <person name="Miroshnikov K."/>
            <person name="Oshkin I.Y."/>
            <person name="Belova S.E."/>
            <person name="Danilova O.V."/>
            <person name="Ashikhmin A."/>
            <person name="Konopkin A."/>
            <person name="But S.Y."/>
            <person name="Khmelenina V.N."/>
            <person name="Kuznetsov N."/>
            <person name="Pimenov N.V."/>
            <person name="Dedysh S.N."/>
        </authorList>
    </citation>
    <scope>NUCLEOTIDE SEQUENCE</scope>
    <source>
        <strain evidence="10">MP1</strain>
    </source>
</reference>
<evidence type="ECO:0000256" key="1">
    <source>
        <dbReference type="ARBA" id="ARBA00008675"/>
    </source>
</evidence>
<accession>A0ABY7GQG2</accession>
<dbReference type="NCBIfam" id="TIGR02639">
    <property type="entry name" value="ClpA"/>
    <property type="match status" value="1"/>
</dbReference>
<dbReference type="Gene3D" id="1.10.8.60">
    <property type="match status" value="2"/>
</dbReference>
<dbReference type="InterPro" id="IPR018368">
    <property type="entry name" value="ClpA/B_CS1"/>
</dbReference>
<dbReference type="InterPro" id="IPR003593">
    <property type="entry name" value="AAA+_ATPase"/>
</dbReference>
<dbReference type="PANTHER" id="PTHR11638">
    <property type="entry name" value="ATP-DEPENDENT CLP PROTEASE"/>
    <property type="match status" value="1"/>
</dbReference>
<evidence type="ECO:0000259" key="9">
    <source>
        <dbReference type="PROSITE" id="PS51903"/>
    </source>
</evidence>
<comment type="similarity">
    <text evidence="1 7">Belongs to the ClpA/ClpB family.</text>
</comment>
<dbReference type="PROSITE" id="PS00871">
    <property type="entry name" value="CLPAB_2"/>
    <property type="match status" value="1"/>
</dbReference>
<evidence type="ECO:0000256" key="7">
    <source>
        <dbReference type="RuleBase" id="RU004432"/>
    </source>
</evidence>
<evidence type="ECO:0000256" key="4">
    <source>
        <dbReference type="ARBA" id="ARBA00022840"/>
    </source>
</evidence>
<keyword evidence="3 7" id="KW-0547">Nucleotide-binding</keyword>
<protein>
    <submittedName>
        <fullName evidence="10">ATP-dependent Clp protease ATP-binding subunit ClpA</fullName>
    </submittedName>
</protein>
<dbReference type="Gene3D" id="3.40.50.300">
    <property type="entry name" value="P-loop containing nucleotide triphosphate hydrolases"/>
    <property type="match status" value="2"/>
</dbReference>
<dbReference type="PROSITE" id="PS00870">
    <property type="entry name" value="CLPAB_1"/>
    <property type="match status" value="1"/>
</dbReference>
<dbReference type="InterPro" id="IPR013461">
    <property type="entry name" value="ClpA"/>
</dbReference>
<proteinExistence type="inferred from homology"/>
<evidence type="ECO:0000256" key="5">
    <source>
        <dbReference type="ARBA" id="ARBA00023186"/>
    </source>
</evidence>
<dbReference type="InterPro" id="IPR019489">
    <property type="entry name" value="Clp_ATPase_C"/>
</dbReference>
<dbReference type="Pfam" id="PF07724">
    <property type="entry name" value="AAA_2"/>
    <property type="match status" value="1"/>
</dbReference>
<keyword evidence="10" id="KW-0378">Hydrolase</keyword>
<dbReference type="Proteomes" id="UP001162780">
    <property type="component" value="Chromosome"/>
</dbReference>
<feature type="region of interest" description="Disordered" evidence="8">
    <location>
        <begin position="144"/>
        <end position="170"/>
    </location>
</feature>
<dbReference type="PANTHER" id="PTHR11638:SF111">
    <property type="entry name" value="ATP-DEPENDENT CLP PROTEASE ATP-BINDING SUBUNIT CLPA"/>
    <property type="match status" value="1"/>
</dbReference>
<evidence type="ECO:0000256" key="2">
    <source>
        <dbReference type="ARBA" id="ARBA00022737"/>
    </source>
</evidence>
<dbReference type="Pfam" id="PF17871">
    <property type="entry name" value="AAA_lid_9"/>
    <property type="match status" value="1"/>
</dbReference>
<dbReference type="SUPFAM" id="SSF52540">
    <property type="entry name" value="P-loop containing nucleoside triphosphate hydrolases"/>
    <property type="match status" value="2"/>
</dbReference>
<dbReference type="Pfam" id="PF02861">
    <property type="entry name" value="Clp_N"/>
    <property type="match status" value="1"/>
</dbReference>
<dbReference type="InterPro" id="IPR004176">
    <property type="entry name" value="Clp_R_N"/>
</dbReference>
<dbReference type="InterPro" id="IPR050130">
    <property type="entry name" value="ClpA_ClpB"/>
</dbReference>
<feature type="domain" description="Clp R" evidence="9">
    <location>
        <begin position="1"/>
        <end position="144"/>
    </location>
</feature>
<dbReference type="CDD" id="cd19499">
    <property type="entry name" value="RecA-like_ClpB_Hsp104-like"/>
    <property type="match status" value="1"/>
</dbReference>
<dbReference type="PRINTS" id="PR00300">
    <property type="entry name" value="CLPPROTEASEA"/>
</dbReference>
<dbReference type="InterPro" id="IPR036628">
    <property type="entry name" value="Clp_N_dom_sf"/>
</dbReference>
<evidence type="ECO:0000313" key="10">
    <source>
        <dbReference type="EMBL" id="WAR46728.1"/>
    </source>
</evidence>
<sequence>MLSKELEVTLNAAFTNAHAKRHEFITVEHLLLALLDNVTTIPILIACGCNVNALRGELTRFIDETISLIPDGIQRETQPTLGFQRVLQRAVFHVQASDKKEVTGANLFVALFSEQDSHAVYLLNKQDITRLDVVNYLAHGVSKIEQQQKHDTNEDNESERGMSDAGSSPLEKYATNLNEEALKGNIDPLIGREQEVERTIQVLCRRRKNNPLLVGEAGVGKTAIAEGLAKRIVEEQVPDVLLNSTIYSLDMGALVAGTKYRGDFEKRLKALVSQLKKEPNSILFIDEIHTIIGAGSASGGVMDASNLIKPVLASGQLRCIGSTTYQEYRGIFEKDHALARRFQKIDVVEPSIEDTVQILKGLKTRFEEHHGLQYTQEALRAAVELSARYITDRHLPDKAIDVIDEAGARQRLFVLGERKEIIDAAEIEEIVAKMARVPAQSVSANDKDKLANLEKNLKMLVFGQDEAISELAAAIKLSRAGLRDTSKTIGSFLFAGPTGVGKTEVTRQLAKVLGIELIRFDMSEYMERHTVSRLIGAPPGYVGFDQGGLLTEAVTKHPHAVLLLDELEKAHPDVFNLLLQVMDHGTLTDNNGRKADFRNIILIMTTNAGAEEGARASIGFTQQDHATDSMKVIERGFSPEFRNRLDAIVQFKSLDINVVGSVVDKFIFELEAVLADKNVTLALEPDARNWLAEHGYDVKMGARPMARLIQEKVKKPLAEDLLFGRLVNGGHVRIFVENDQLAFGIEGKQLLVSEMNQVV</sequence>
<dbReference type="InterPro" id="IPR028299">
    <property type="entry name" value="ClpA/B_CS2"/>
</dbReference>
<dbReference type="RefSeq" id="WP_255187642.1">
    <property type="nucleotide sequence ID" value="NZ_CP113517.1"/>
</dbReference>
<evidence type="ECO:0000313" key="11">
    <source>
        <dbReference type="Proteomes" id="UP001162780"/>
    </source>
</evidence>
<evidence type="ECO:0000256" key="6">
    <source>
        <dbReference type="PROSITE-ProRule" id="PRU01251"/>
    </source>
</evidence>
<gene>
    <name evidence="10" type="primary">clpA</name>
    <name evidence="10" type="ORF">NM686_009505</name>
</gene>
<keyword evidence="10" id="KW-0645">Protease</keyword>
<keyword evidence="5 7" id="KW-0143">Chaperone</keyword>
<dbReference type="Pfam" id="PF00004">
    <property type="entry name" value="AAA"/>
    <property type="match status" value="1"/>
</dbReference>
<name>A0ABY7GQG2_9GAMM</name>
<dbReference type="PROSITE" id="PS51903">
    <property type="entry name" value="CLP_R"/>
    <property type="match status" value="1"/>
</dbReference>
<dbReference type="CDD" id="cd00009">
    <property type="entry name" value="AAA"/>
    <property type="match status" value="1"/>
</dbReference>
<organism evidence="10 11">
    <name type="scientific">Methylomonas rapida</name>
    <dbReference type="NCBI Taxonomy" id="2963939"/>
    <lineage>
        <taxon>Bacteria</taxon>
        <taxon>Pseudomonadati</taxon>
        <taxon>Pseudomonadota</taxon>
        <taxon>Gammaproteobacteria</taxon>
        <taxon>Methylococcales</taxon>
        <taxon>Methylococcaceae</taxon>
        <taxon>Methylomonas</taxon>
    </lineage>
</organism>
<dbReference type="InterPro" id="IPR027417">
    <property type="entry name" value="P-loop_NTPase"/>
</dbReference>
<dbReference type="GO" id="GO:0006508">
    <property type="term" value="P:proteolysis"/>
    <property type="evidence" value="ECO:0007669"/>
    <property type="project" value="UniProtKB-KW"/>
</dbReference>
<dbReference type="InterPro" id="IPR041546">
    <property type="entry name" value="ClpA/ClpB_AAA_lid"/>
</dbReference>
<evidence type="ECO:0000256" key="8">
    <source>
        <dbReference type="SAM" id="MobiDB-lite"/>
    </source>
</evidence>
<dbReference type="GO" id="GO:0005524">
    <property type="term" value="F:ATP binding"/>
    <property type="evidence" value="ECO:0007669"/>
    <property type="project" value="UniProtKB-KW"/>
</dbReference>
<keyword evidence="2 6" id="KW-0677">Repeat</keyword>
<dbReference type="GO" id="GO:0008233">
    <property type="term" value="F:peptidase activity"/>
    <property type="evidence" value="ECO:0007669"/>
    <property type="project" value="UniProtKB-KW"/>
</dbReference>
<dbReference type="SUPFAM" id="SSF81923">
    <property type="entry name" value="Double Clp-N motif"/>
    <property type="match status" value="1"/>
</dbReference>
<dbReference type="InterPro" id="IPR003959">
    <property type="entry name" value="ATPase_AAA_core"/>
</dbReference>